<name>A0A370U0A8_9HELO</name>
<comment type="caution">
    <text evidence="1">The sequence shown here is derived from an EMBL/GenBank/DDBJ whole genome shotgun (WGS) entry which is preliminary data.</text>
</comment>
<dbReference type="Proteomes" id="UP000254866">
    <property type="component" value="Unassembled WGS sequence"/>
</dbReference>
<dbReference type="GeneID" id="43594036"/>
<reference evidence="1 2" key="1">
    <citation type="journal article" date="2018" name="IMA Fungus">
        <title>IMA Genome-F 9: Draft genome sequence of Annulohypoxylon stygium, Aspergillus mulundensis, Berkeleyomyces basicola (syn. Thielaviopsis basicola), Ceratocystis smalleyi, two Cercospora beticola strains, Coleophoma cylindrospora, Fusarium fracticaudum, Phialophora cf. hyalina, and Morchella septimelata.</title>
        <authorList>
            <person name="Wingfield B.D."/>
            <person name="Bills G.F."/>
            <person name="Dong Y."/>
            <person name="Huang W."/>
            <person name="Nel W.J."/>
            <person name="Swalarsk-Parry B.S."/>
            <person name="Vaghefi N."/>
            <person name="Wilken P.M."/>
            <person name="An Z."/>
            <person name="de Beer Z.W."/>
            <person name="De Vos L."/>
            <person name="Chen L."/>
            <person name="Duong T.A."/>
            <person name="Gao Y."/>
            <person name="Hammerbacher A."/>
            <person name="Kikkert J.R."/>
            <person name="Li Y."/>
            <person name="Li H."/>
            <person name="Li K."/>
            <person name="Li Q."/>
            <person name="Liu X."/>
            <person name="Ma X."/>
            <person name="Naidoo K."/>
            <person name="Pethybridge S.J."/>
            <person name="Sun J."/>
            <person name="Steenkamp E.T."/>
            <person name="van der Nest M.A."/>
            <person name="van Wyk S."/>
            <person name="Wingfield M.J."/>
            <person name="Xiong C."/>
            <person name="Yue Q."/>
            <person name="Zhang X."/>
        </authorList>
    </citation>
    <scope>NUCLEOTIDE SEQUENCE [LARGE SCALE GENOMIC DNA]</scope>
    <source>
        <strain evidence="1 2">BP 5553</strain>
    </source>
</reference>
<protein>
    <submittedName>
        <fullName evidence="1">Uncharacterized protein</fullName>
    </submittedName>
</protein>
<dbReference type="AlphaFoldDB" id="A0A370U0A8"/>
<dbReference type="EMBL" id="NPIC01000001">
    <property type="protein sequence ID" value="RDL41208.1"/>
    <property type="molecule type" value="Genomic_DNA"/>
</dbReference>
<accession>A0A370U0A8</accession>
<gene>
    <name evidence="1" type="ORF">BP5553_01187</name>
</gene>
<sequence length="102" mass="11349">MTPMIIYPGTLLQLTTNRLSKPQFATPIAKENTNITNANNLAKKMSYGNMYGPRAGKMHETLFLRVEMAEYINSPVELKMTPPNARHATKLAESAVESDLLP</sequence>
<dbReference type="RefSeq" id="XP_031873864.1">
    <property type="nucleotide sequence ID" value="XM_032009810.1"/>
</dbReference>
<evidence type="ECO:0000313" key="1">
    <source>
        <dbReference type="EMBL" id="RDL41208.1"/>
    </source>
</evidence>
<proteinExistence type="predicted"/>
<evidence type="ECO:0000313" key="2">
    <source>
        <dbReference type="Proteomes" id="UP000254866"/>
    </source>
</evidence>
<organism evidence="1 2">
    <name type="scientific">Venustampulla echinocandica</name>
    <dbReference type="NCBI Taxonomy" id="2656787"/>
    <lineage>
        <taxon>Eukaryota</taxon>
        <taxon>Fungi</taxon>
        <taxon>Dikarya</taxon>
        <taxon>Ascomycota</taxon>
        <taxon>Pezizomycotina</taxon>
        <taxon>Leotiomycetes</taxon>
        <taxon>Helotiales</taxon>
        <taxon>Pleuroascaceae</taxon>
        <taxon>Venustampulla</taxon>
    </lineage>
</organism>
<keyword evidence="2" id="KW-1185">Reference proteome</keyword>